<name>A0A1B9GPS9_9TREE</name>
<dbReference type="Pfam" id="PF03134">
    <property type="entry name" value="TB2_DP1_HVA22"/>
    <property type="match status" value="1"/>
</dbReference>
<feature type="transmembrane region" description="Helical" evidence="2">
    <location>
        <begin position="20"/>
        <end position="44"/>
    </location>
</feature>
<dbReference type="InterPro" id="IPR004345">
    <property type="entry name" value="TB2_DP1_HVA22"/>
</dbReference>
<feature type="region of interest" description="Disordered" evidence="1">
    <location>
        <begin position="379"/>
        <end position="437"/>
    </location>
</feature>
<keyword evidence="2" id="KW-0472">Membrane</keyword>
<dbReference type="EMBL" id="KV700127">
    <property type="protein sequence ID" value="OCF33104.1"/>
    <property type="molecule type" value="Genomic_DNA"/>
</dbReference>
<keyword evidence="4" id="KW-1185">Reference proteome</keyword>
<feature type="transmembrane region" description="Helical" evidence="2">
    <location>
        <begin position="76"/>
        <end position="99"/>
    </location>
</feature>
<gene>
    <name evidence="3" type="ORF">I316_05149</name>
</gene>
<feature type="compositionally biased region" description="Basic and acidic residues" evidence="1">
    <location>
        <begin position="397"/>
        <end position="416"/>
    </location>
</feature>
<evidence type="ECO:0000256" key="2">
    <source>
        <dbReference type="SAM" id="Phobius"/>
    </source>
</evidence>
<feature type="region of interest" description="Disordered" evidence="1">
    <location>
        <begin position="471"/>
        <end position="604"/>
    </location>
</feature>
<evidence type="ECO:0000256" key="1">
    <source>
        <dbReference type="SAM" id="MobiDB-lite"/>
    </source>
</evidence>
<keyword evidence="2" id="KW-1133">Transmembrane helix</keyword>
<evidence type="ECO:0000313" key="4">
    <source>
        <dbReference type="Proteomes" id="UP000092666"/>
    </source>
</evidence>
<accession>A0A1B9GPS9</accession>
<sequence>MLSPARSGSINTASSSLLPLLAVGVIWYCLSARGVATQLVWLALNVLDTLRALRAIRPNGRRIGVNARKKMMRDTLTCWIVYVVGQTAGPIFSTLLGWIPFYTPVRFVICVGFLFTRISTSSHIYAQFLIPALKPYETPIDLTLLLFQSILILVFHYSLELPVRLVWSSARGSWDGFSSLLVRSTAPAPRIVDLTGDNLPELLFPDKTSTLSTAKTTTDIDEHSVRNLASPGPTIPGSILLRHPTPKPARPALRGRRSIVFVSPPATPKISPPSSPDSVIVLQTLPSKAKDNLVTPRRGKYDTKEVSVGDGRDANILGVPQVAAVRRSPRRCIHRSEEVEATKINLEGLDLMAGRASGSAQNVQGGTRRVVQSMQATAPYKNIDDGPEEPFVLPKADTVDRREGKTQSNHTGRDNDAVSSLPSRNASSRVRPTVSKPEHSLVDDILFTQSNPQTLTSPTLTSTVSTESLHAMTGGAAPNPAPALQTTTTTTKITTARSKASSKPTTTRSRSGKTPIKKRSATSSIAAKASTRVLKASDGGAARDKPASTATVRSRGRAAAASASASSSKATSTAGSVPTRTSVRGGDKTLAVPTAAKTGKTTKQTTVKAAIKTTEDEGISEHGMDREVEDEVIVIEQDKKIGNKRRQIAVAQSSTLPISSTKDTKDTNEQGAANLALATGRPRATKRARKG</sequence>
<reference evidence="3 4" key="1">
    <citation type="submission" date="2013-07" db="EMBL/GenBank/DDBJ databases">
        <title>The Genome Sequence of Cryptococcus heveanensis BCC8398.</title>
        <authorList>
            <consortium name="The Broad Institute Genome Sequencing Platform"/>
            <person name="Cuomo C."/>
            <person name="Litvintseva A."/>
            <person name="Chen Y."/>
            <person name="Heitman J."/>
            <person name="Sun S."/>
            <person name="Springer D."/>
            <person name="Dromer F."/>
            <person name="Young S.K."/>
            <person name="Zeng Q."/>
            <person name="Gargeya S."/>
            <person name="Fitzgerald M."/>
            <person name="Abouelleil A."/>
            <person name="Alvarado L."/>
            <person name="Berlin A.M."/>
            <person name="Chapman S.B."/>
            <person name="Dewar J."/>
            <person name="Goldberg J."/>
            <person name="Griggs A."/>
            <person name="Gujja S."/>
            <person name="Hansen M."/>
            <person name="Howarth C."/>
            <person name="Imamovic A."/>
            <person name="Larimer J."/>
            <person name="McCowan C."/>
            <person name="Murphy C."/>
            <person name="Pearson M."/>
            <person name="Priest M."/>
            <person name="Roberts A."/>
            <person name="Saif S."/>
            <person name="Shea T."/>
            <person name="Sykes S."/>
            <person name="Wortman J."/>
            <person name="Nusbaum C."/>
            <person name="Birren B."/>
        </authorList>
    </citation>
    <scope>NUCLEOTIDE SEQUENCE [LARGE SCALE GENOMIC DNA]</scope>
    <source>
        <strain evidence="3 4">BCC8398</strain>
    </source>
</reference>
<dbReference type="Proteomes" id="UP000092666">
    <property type="component" value="Unassembled WGS sequence"/>
</dbReference>
<feature type="compositionally biased region" description="Low complexity" evidence="1">
    <location>
        <begin position="591"/>
        <end position="604"/>
    </location>
</feature>
<feature type="compositionally biased region" description="Polar residues" evidence="1">
    <location>
        <begin position="417"/>
        <end position="430"/>
    </location>
</feature>
<feature type="compositionally biased region" description="Low complexity" evidence="1">
    <location>
        <begin position="521"/>
        <end position="532"/>
    </location>
</feature>
<keyword evidence="2" id="KW-0812">Transmembrane</keyword>
<protein>
    <submittedName>
        <fullName evidence="3">Uncharacterized protein</fullName>
    </submittedName>
</protein>
<feature type="compositionally biased region" description="Low complexity" evidence="1">
    <location>
        <begin position="547"/>
        <end position="577"/>
    </location>
</feature>
<feature type="compositionally biased region" description="Low complexity" evidence="1">
    <location>
        <begin position="476"/>
        <end position="503"/>
    </location>
</feature>
<feature type="region of interest" description="Disordered" evidence="1">
    <location>
        <begin position="653"/>
        <end position="691"/>
    </location>
</feature>
<evidence type="ECO:0000313" key="3">
    <source>
        <dbReference type="EMBL" id="OCF33104.1"/>
    </source>
</evidence>
<dbReference type="OrthoDB" id="434647at2759"/>
<proteinExistence type="predicted"/>
<reference evidence="4" key="2">
    <citation type="submission" date="2013-12" db="EMBL/GenBank/DDBJ databases">
        <title>Evolution of pathogenesis and genome organization in the Tremellales.</title>
        <authorList>
            <person name="Cuomo C."/>
            <person name="Litvintseva A."/>
            <person name="Heitman J."/>
            <person name="Chen Y."/>
            <person name="Sun S."/>
            <person name="Springer D."/>
            <person name="Dromer F."/>
            <person name="Young S."/>
            <person name="Zeng Q."/>
            <person name="Chapman S."/>
            <person name="Gujja S."/>
            <person name="Saif S."/>
            <person name="Birren B."/>
        </authorList>
    </citation>
    <scope>NUCLEOTIDE SEQUENCE [LARGE SCALE GENOMIC DNA]</scope>
    <source>
        <strain evidence="4">BCC8398</strain>
    </source>
</reference>
<dbReference type="AlphaFoldDB" id="A0A1B9GPS9"/>
<organism evidence="3 4">
    <name type="scientific">Kwoniella heveanensis BCC8398</name>
    <dbReference type="NCBI Taxonomy" id="1296120"/>
    <lineage>
        <taxon>Eukaryota</taxon>
        <taxon>Fungi</taxon>
        <taxon>Dikarya</taxon>
        <taxon>Basidiomycota</taxon>
        <taxon>Agaricomycotina</taxon>
        <taxon>Tremellomycetes</taxon>
        <taxon>Tremellales</taxon>
        <taxon>Cryptococcaceae</taxon>
        <taxon>Kwoniella</taxon>
    </lineage>
</organism>